<feature type="compositionally biased region" description="Polar residues" evidence="1">
    <location>
        <begin position="117"/>
        <end position="166"/>
    </location>
</feature>
<organism evidence="2">
    <name type="scientific">Cuerna arida</name>
    <dbReference type="NCBI Taxonomy" id="1464854"/>
    <lineage>
        <taxon>Eukaryota</taxon>
        <taxon>Metazoa</taxon>
        <taxon>Ecdysozoa</taxon>
        <taxon>Arthropoda</taxon>
        <taxon>Hexapoda</taxon>
        <taxon>Insecta</taxon>
        <taxon>Pterygota</taxon>
        <taxon>Neoptera</taxon>
        <taxon>Paraneoptera</taxon>
        <taxon>Hemiptera</taxon>
        <taxon>Auchenorrhyncha</taxon>
        <taxon>Membracoidea</taxon>
        <taxon>Cicadellidae</taxon>
        <taxon>Cicadellinae</taxon>
        <taxon>Proconiini</taxon>
        <taxon>Cuerna</taxon>
    </lineage>
</organism>
<reference evidence="2" key="1">
    <citation type="submission" date="2015-11" db="EMBL/GenBank/DDBJ databases">
        <title>De novo transcriptome assembly of four potential Pierce s Disease insect vectors from Arizona vineyards.</title>
        <authorList>
            <person name="Tassone E.E."/>
        </authorList>
    </citation>
    <scope>NUCLEOTIDE SEQUENCE</scope>
</reference>
<dbReference type="AlphaFoldDB" id="A0A1B6ERR4"/>
<proteinExistence type="predicted"/>
<feature type="region of interest" description="Disordered" evidence="1">
    <location>
        <begin position="1"/>
        <end position="50"/>
    </location>
</feature>
<feature type="compositionally biased region" description="Low complexity" evidence="1">
    <location>
        <begin position="101"/>
        <end position="116"/>
    </location>
</feature>
<dbReference type="EMBL" id="GECZ01029182">
    <property type="protein sequence ID" value="JAS40587.1"/>
    <property type="molecule type" value="Transcribed_RNA"/>
</dbReference>
<feature type="region of interest" description="Disordered" evidence="1">
    <location>
        <begin position="94"/>
        <end position="166"/>
    </location>
</feature>
<gene>
    <name evidence="2" type="ORF">g.14083</name>
</gene>
<accession>A0A1B6ERR4</accession>
<sequence>ELPPTIYPMFNTGSRSPATTDQDGGNSRTESSAGSKITSHQPSSVYLHNSHTTSLSTPLLEVTSTKTNAVDNVYSTFPSLSTISISPSIEAYTESTTAGPSTNTFHSSSTSNSKSTPKQNLHSSQISSLSQENFKSTTPNNVASVSDNDLTLPHTTENTFSSTGGDYNSAKTALPVSGFSSPKPFLVNNLQQMYVAPQLHSTILPGYTQIGRQLFSPQDLFGINNLHISTEPSTPFQFVPEIVRSISFTLDTPEGLEQFERARSKGLFDR</sequence>
<evidence type="ECO:0000313" key="2">
    <source>
        <dbReference type="EMBL" id="JAS40587.1"/>
    </source>
</evidence>
<name>A0A1B6ERR4_9HEMI</name>
<feature type="compositionally biased region" description="Polar residues" evidence="1">
    <location>
        <begin position="11"/>
        <end position="50"/>
    </location>
</feature>
<evidence type="ECO:0000256" key="1">
    <source>
        <dbReference type="SAM" id="MobiDB-lite"/>
    </source>
</evidence>
<protein>
    <submittedName>
        <fullName evidence="2">Uncharacterized protein</fullName>
    </submittedName>
</protein>
<feature type="non-terminal residue" evidence="2">
    <location>
        <position position="1"/>
    </location>
</feature>